<evidence type="ECO:0000313" key="2">
    <source>
        <dbReference type="EMBL" id="KAF6750505.1"/>
    </source>
</evidence>
<dbReference type="AlphaFoldDB" id="A0A8H6HPU9"/>
<dbReference type="Proteomes" id="UP000521943">
    <property type="component" value="Unassembled WGS sequence"/>
</dbReference>
<feature type="region of interest" description="Disordered" evidence="1">
    <location>
        <begin position="1"/>
        <end position="34"/>
    </location>
</feature>
<evidence type="ECO:0000313" key="3">
    <source>
        <dbReference type="Proteomes" id="UP000521943"/>
    </source>
</evidence>
<evidence type="ECO:0000256" key="1">
    <source>
        <dbReference type="SAM" id="MobiDB-lite"/>
    </source>
</evidence>
<dbReference type="EMBL" id="JACGCI010000056">
    <property type="protein sequence ID" value="KAF6750505.1"/>
    <property type="molecule type" value="Genomic_DNA"/>
</dbReference>
<proteinExistence type="predicted"/>
<organism evidence="2 3">
    <name type="scientific">Ephemerocybe angulata</name>
    <dbReference type="NCBI Taxonomy" id="980116"/>
    <lineage>
        <taxon>Eukaryota</taxon>
        <taxon>Fungi</taxon>
        <taxon>Dikarya</taxon>
        <taxon>Basidiomycota</taxon>
        <taxon>Agaricomycotina</taxon>
        <taxon>Agaricomycetes</taxon>
        <taxon>Agaricomycetidae</taxon>
        <taxon>Agaricales</taxon>
        <taxon>Agaricineae</taxon>
        <taxon>Psathyrellaceae</taxon>
        <taxon>Ephemerocybe</taxon>
    </lineage>
</organism>
<name>A0A8H6HPU9_9AGAR</name>
<accession>A0A8H6HPU9</accession>
<gene>
    <name evidence="2" type="ORF">DFP72DRAFT_1048271</name>
</gene>
<feature type="compositionally biased region" description="Basic and acidic residues" evidence="1">
    <location>
        <begin position="23"/>
        <end position="34"/>
    </location>
</feature>
<reference evidence="2 3" key="1">
    <citation type="submission" date="2020-07" db="EMBL/GenBank/DDBJ databases">
        <title>Comparative genomics of pyrophilous fungi reveals a link between fire events and developmental genes.</title>
        <authorList>
            <consortium name="DOE Joint Genome Institute"/>
            <person name="Steindorff A.S."/>
            <person name="Carver A."/>
            <person name="Calhoun S."/>
            <person name="Stillman K."/>
            <person name="Liu H."/>
            <person name="Lipzen A."/>
            <person name="Pangilinan J."/>
            <person name="Labutti K."/>
            <person name="Bruns T.D."/>
            <person name="Grigoriev I.V."/>
        </authorList>
    </citation>
    <scope>NUCLEOTIDE SEQUENCE [LARGE SCALE GENOMIC DNA]</scope>
    <source>
        <strain evidence="2 3">CBS 144469</strain>
    </source>
</reference>
<keyword evidence="3" id="KW-1185">Reference proteome</keyword>
<sequence length="137" mass="15021">MTRVGNQRGRTGEGGVTRGSGRKTGETHAETHTECTRGAIMILEAENSCSYGYRADGRDYSGASEQPESRVEGWKARLSRGDSHRDAAWPVLLLSVYGRRILRNALSIGKLAQDDELAPASRKCVSSLDNRVFQLHS</sequence>
<comment type="caution">
    <text evidence="2">The sequence shown here is derived from an EMBL/GenBank/DDBJ whole genome shotgun (WGS) entry which is preliminary data.</text>
</comment>
<protein>
    <submittedName>
        <fullName evidence="2">Uncharacterized protein</fullName>
    </submittedName>
</protein>